<dbReference type="RefSeq" id="WP_010621488.1">
    <property type="nucleotide sequence ID" value="NZ_AZGF01000004.1"/>
</dbReference>
<organism evidence="2 3">
    <name type="scientific">Paucilactobacillus suebicus DSM 5007 = KCTC 3549</name>
    <dbReference type="NCBI Taxonomy" id="1423807"/>
    <lineage>
        <taxon>Bacteria</taxon>
        <taxon>Bacillati</taxon>
        <taxon>Bacillota</taxon>
        <taxon>Bacilli</taxon>
        <taxon>Lactobacillales</taxon>
        <taxon>Lactobacillaceae</taxon>
        <taxon>Paucilactobacillus</taxon>
    </lineage>
</organism>
<keyword evidence="3" id="KW-1185">Reference proteome</keyword>
<dbReference type="EMBL" id="AZGF01000004">
    <property type="protein sequence ID" value="KRM12987.1"/>
    <property type="molecule type" value="Genomic_DNA"/>
</dbReference>
<dbReference type="eggNOG" id="COG2153">
    <property type="taxonomic scope" value="Bacteria"/>
</dbReference>
<comment type="caution">
    <text evidence="2">The sequence shown here is derived from an EMBL/GenBank/DDBJ whole genome shotgun (WGS) entry which is preliminary data.</text>
</comment>
<dbReference type="Pfam" id="PF13673">
    <property type="entry name" value="Acetyltransf_10"/>
    <property type="match status" value="1"/>
</dbReference>
<feature type="domain" description="N-acetyltransferase" evidence="1">
    <location>
        <begin position="1"/>
        <end position="144"/>
    </location>
</feature>
<keyword evidence="2" id="KW-0808">Transferase</keyword>
<reference evidence="2 3" key="1">
    <citation type="journal article" date="2015" name="Genome Announc.">
        <title>Expanding the biotechnology potential of lactobacilli through comparative genomics of 213 strains and associated genera.</title>
        <authorList>
            <person name="Sun Z."/>
            <person name="Harris H.M."/>
            <person name="McCann A."/>
            <person name="Guo C."/>
            <person name="Argimon S."/>
            <person name="Zhang W."/>
            <person name="Yang X."/>
            <person name="Jeffery I.B."/>
            <person name="Cooney J.C."/>
            <person name="Kagawa T.F."/>
            <person name="Liu W."/>
            <person name="Song Y."/>
            <person name="Salvetti E."/>
            <person name="Wrobel A."/>
            <person name="Rasinkangas P."/>
            <person name="Parkhill J."/>
            <person name="Rea M.C."/>
            <person name="O'Sullivan O."/>
            <person name="Ritari J."/>
            <person name="Douillard F.P."/>
            <person name="Paul Ross R."/>
            <person name="Yang R."/>
            <person name="Briner A.E."/>
            <person name="Felis G.E."/>
            <person name="de Vos W.M."/>
            <person name="Barrangou R."/>
            <person name="Klaenhammer T.R."/>
            <person name="Caufield P.W."/>
            <person name="Cui Y."/>
            <person name="Zhang H."/>
            <person name="O'Toole P.W."/>
        </authorList>
    </citation>
    <scope>NUCLEOTIDE SEQUENCE [LARGE SCALE GENOMIC DNA]</scope>
    <source>
        <strain evidence="2 3">DSM 5007</strain>
    </source>
</reference>
<dbReference type="PATRIC" id="fig|1423807.3.peg.1714"/>
<evidence type="ECO:0000259" key="1">
    <source>
        <dbReference type="PROSITE" id="PS51186"/>
    </source>
</evidence>
<dbReference type="InterPro" id="IPR016181">
    <property type="entry name" value="Acyl_CoA_acyltransferase"/>
</dbReference>
<name>A0A0R1WBN2_9LACO</name>
<proteinExistence type="predicted"/>
<evidence type="ECO:0000313" key="2">
    <source>
        <dbReference type="EMBL" id="KRM12987.1"/>
    </source>
</evidence>
<dbReference type="PROSITE" id="PS51186">
    <property type="entry name" value="GNAT"/>
    <property type="match status" value="1"/>
</dbReference>
<accession>A0A0R1WBN2</accession>
<dbReference type="InterPro" id="IPR000182">
    <property type="entry name" value="GNAT_dom"/>
</dbReference>
<dbReference type="Gene3D" id="3.40.630.30">
    <property type="match status" value="1"/>
</dbReference>
<dbReference type="Proteomes" id="UP000051820">
    <property type="component" value="Unassembled WGS sequence"/>
</dbReference>
<gene>
    <name evidence="2" type="ORF">FD16_GL001673</name>
</gene>
<dbReference type="AlphaFoldDB" id="A0A0R1WBN2"/>
<sequence length="144" mass="15934">MEIKQTVGKHGQVFNDAIAIRMAVFVKEQQVPEELEKDDGDAIATHYVGYVGGLPVVTLRIIKEGVQVHVQRVATIKNSRHHGYAAELLNDVLHQISADGEAELVYLGAQLTAIGFYETLGFETVGPIFLDAGIQHKRMELRLK</sequence>
<dbReference type="GO" id="GO:0016747">
    <property type="term" value="F:acyltransferase activity, transferring groups other than amino-acyl groups"/>
    <property type="evidence" value="ECO:0007669"/>
    <property type="project" value="InterPro"/>
</dbReference>
<dbReference type="SUPFAM" id="SSF55729">
    <property type="entry name" value="Acyl-CoA N-acyltransferases (Nat)"/>
    <property type="match status" value="1"/>
</dbReference>
<dbReference type="STRING" id="1423807.FD16_GL001673"/>
<protein>
    <submittedName>
        <fullName evidence="2">GNAT family acetyltransferase</fullName>
    </submittedName>
</protein>
<evidence type="ECO:0000313" key="3">
    <source>
        <dbReference type="Proteomes" id="UP000051820"/>
    </source>
</evidence>